<dbReference type="PANTHER" id="PTHR21397:SF4">
    <property type="entry name" value="ER MEMBRANE PROTEIN COMPLEX SUBUNIT 10"/>
    <property type="match status" value="1"/>
</dbReference>
<evidence type="ECO:0000256" key="1">
    <source>
        <dbReference type="ARBA" id="ARBA00004115"/>
    </source>
</evidence>
<dbReference type="AlphaFoldDB" id="A0A336KIP4"/>
<keyword evidence="7 9" id="KW-1133">Transmembrane helix</keyword>
<accession>A0A336KIP4</accession>
<proteinExistence type="inferred from homology"/>
<feature type="chain" id="PRO_5033778126" description="ER membrane protein complex subunit 10" evidence="10">
    <location>
        <begin position="25"/>
        <end position="233"/>
    </location>
</feature>
<evidence type="ECO:0000256" key="2">
    <source>
        <dbReference type="ARBA" id="ARBA00007695"/>
    </source>
</evidence>
<protein>
    <recommendedName>
        <fullName evidence="3">ER membrane protein complex subunit 10</fullName>
    </recommendedName>
</protein>
<evidence type="ECO:0000256" key="3">
    <source>
        <dbReference type="ARBA" id="ARBA00020105"/>
    </source>
</evidence>
<feature type="transmembrane region" description="Helical" evidence="9">
    <location>
        <begin position="206"/>
        <end position="223"/>
    </location>
</feature>
<name>A0A336KIP4_CULSO</name>
<dbReference type="CDD" id="cd22209">
    <property type="entry name" value="EMC10"/>
    <property type="match status" value="1"/>
</dbReference>
<keyword evidence="4 9" id="KW-0812">Transmembrane</keyword>
<keyword evidence="8 9" id="KW-0472">Membrane</keyword>
<comment type="similarity">
    <text evidence="2">Belongs to the EMC10 family.</text>
</comment>
<feature type="signal peptide" evidence="10">
    <location>
        <begin position="1"/>
        <end position="24"/>
    </location>
</feature>
<evidence type="ECO:0000256" key="4">
    <source>
        <dbReference type="ARBA" id="ARBA00022692"/>
    </source>
</evidence>
<organism evidence="11">
    <name type="scientific">Culicoides sonorensis</name>
    <name type="common">Biting midge</name>
    <dbReference type="NCBI Taxonomy" id="179676"/>
    <lineage>
        <taxon>Eukaryota</taxon>
        <taxon>Metazoa</taxon>
        <taxon>Ecdysozoa</taxon>
        <taxon>Arthropoda</taxon>
        <taxon>Hexapoda</taxon>
        <taxon>Insecta</taxon>
        <taxon>Pterygota</taxon>
        <taxon>Neoptera</taxon>
        <taxon>Endopterygota</taxon>
        <taxon>Diptera</taxon>
        <taxon>Nematocera</taxon>
        <taxon>Chironomoidea</taxon>
        <taxon>Ceratopogonidae</taxon>
        <taxon>Ceratopogoninae</taxon>
        <taxon>Culicoides</taxon>
        <taxon>Monoculicoides</taxon>
    </lineage>
</organism>
<evidence type="ECO:0000256" key="5">
    <source>
        <dbReference type="ARBA" id="ARBA00022729"/>
    </source>
</evidence>
<keyword evidence="5 10" id="KW-0732">Signal</keyword>
<keyword evidence="6" id="KW-0256">Endoplasmic reticulum</keyword>
<dbReference type="VEuPathDB" id="VectorBase:CSON008408"/>
<gene>
    <name evidence="11" type="primary">CSON008408</name>
</gene>
<reference evidence="11" key="1">
    <citation type="submission" date="2018-04" db="EMBL/GenBank/DDBJ databases">
        <authorList>
            <person name="Go L.Y."/>
            <person name="Mitchell J.A."/>
        </authorList>
    </citation>
    <scope>NUCLEOTIDE SEQUENCE</scope>
    <source>
        <tissue evidence="11">Whole organism</tissue>
    </source>
</reference>
<evidence type="ECO:0000256" key="7">
    <source>
        <dbReference type="ARBA" id="ARBA00022989"/>
    </source>
</evidence>
<dbReference type="EMBL" id="UFQT01000317">
    <property type="protein sequence ID" value="SSX23181.1"/>
    <property type="molecule type" value="Genomic_DNA"/>
</dbReference>
<evidence type="ECO:0000256" key="8">
    <source>
        <dbReference type="ARBA" id="ARBA00023136"/>
    </source>
</evidence>
<dbReference type="OMA" id="WITIELQ"/>
<dbReference type="PANTHER" id="PTHR21397">
    <property type="entry name" value="CHROMATIN COMPLEXES SUBUNIT BAP18-RELATED"/>
    <property type="match status" value="1"/>
</dbReference>
<dbReference type="GO" id="GO:0072546">
    <property type="term" value="C:EMC complex"/>
    <property type="evidence" value="ECO:0007669"/>
    <property type="project" value="TreeGrafter"/>
</dbReference>
<dbReference type="EMBL" id="UFQS01000317">
    <property type="protein sequence ID" value="SSX02813.1"/>
    <property type="molecule type" value="Genomic_DNA"/>
</dbReference>
<evidence type="ECO:0000256" key="9">
    <source>
        <dbReference type="SAM" id="Phobius"/>
    </source>
</evidence>
<evidence type="ECO:0000313" key="11">
    <source>
        <dbReference type="EMBL" id="SSX02813.1"/>
    </source>
</evidence>
<dbReference type="Pfam" id="PF21203">
    <property type="entry name" value="ECM10"/>
    <property type="match status" value="1"/>
</dbReference>
<sequence length="233" mass="26282">MKFMKFIFCFIFVVSSKFIGNVKAEFSDLGWLNIQLFHALQGDEFTLRGNITVTNLNTGALNINQQTLSDSEKQGLKSLAENNKLYRLKATVIGSDGQKYTYLTSSKACSLVRSQLLDTIWISLDHVGFVLGVSQTIPSSRKSDDCQKLEQYDLDALEEFNTDVYVKHIEVAPVPDTATFIQKMEMERQARERGDLKDNRGFFAKYWMYIVPVAILVLISGVTNPENQNGGGR</sequence>
<evidence type="ECO:0000256" key="6">
    <source>
        <dbReference type="ARBA" id="ARBA00022824"/>
    </source>
</evidence>
<reference evidence="12" key="2">
    <citation type="submission" date="2018-07" db="EMBL/GenBank/DDBJ databases">
        <authorList>
            <person name="Quirk P.G."/>
            <person name="Krulwich T.A."/>
        </authorList>
    </citation>
    <scope>NUCLEOTIDE SEQUENCE</scope>
</reference>
<evidence type="ECO:0000313" key="12">
    <source>
        <dbReference type="EMBL" id="SSX23181.1"/>
    </source>
</evidence>
<comment type="subcellular location">
    <subcellularLocation>
        <location evidence="1">Endoplasmic reticulum membrane</location>
        <topology evidence="1">Single-pass type I membrane protein</topology>
    </subcellularLocation>
</comment>
<evidence type="ECO:0000256" key="10">
    <source>
        <dbReference type="SAM" id="SignalP"/>
    </source>
</evidence>